<dbReference type="GO" id="GO:0016779">
    <property type="term" value="F:nucleotidyltransferase activity"/>
    <property type="evidence" value="ECO:0007669"/>
    <property type="project" value="UniProtKB-KW"/>
</dbReference>
<evidence type="ECO:0000313" key="4">
    <source>
        <dbReference type="EMBL" id="SVD97077.1"/>
    </source>
</evidence>
<reference evidence="4" key="1">
    <citation type="submission" date="2018-05" db="EMBL/GenBank/DDBJ databases">
        <authorList>
            <person name="Lanie J.A."/>
            <person name="Ng W.-L."/>
            <person name="Kazmierczak K.M."/>
            <person name="Andrzejewski T.M."/>
            <person name="Davidsen T.M."/>
            <person name="Wayne K.J."/>
            <person name="Tettelin H."/>
            <person name="Glass J.I."/>
            <person name="Rusch D."/>
            <person name="Podicherti R."/>
            <person name="Tsui H.-C.T."/>
            <person name="Winkler M.E."/>
        </authorList>
    </citation>
    <scope>NUCLEOTIDE SEQUENCE</scope>
</reference>
<dbReference type="SUPFAM" id="SSF53448">
    <property type="entry name" value="Nucleotide-diphospho-sugar transferases"/>
    <property type="match status" value="1"/>
</dbReference>
<dbReference type="InterPro" id="IPR025877">
    <property type="entry name" value="MobA-like_NTP_Trfase"/>
</dbReference>
<feature type="non-terminal residue" evidence="4">
    <location>
        <position position="55"/>
    </location>
</feature>
<proteinExistence type="predicted"/>
<accession>A0A382ZNF1</accession>
<evidence type="ECO:0000256" key="1">
    <source>
        <dbReference type="ARBA" id="ARBA00022679"/>
    </source>
</evidence>
<dbReference type="InterPro" id="IPR050065">
    <property type="entry name" value="GlmU-like"/>
</dbReference>
<protein>
    <recommendedName>
        <fullName evidence="3">MobA-like NTP transferase domain-containing protein</fullName>
    </recommendedName>
</protein>
<gene>
    <name evidence="4" type="ORF">METZ01_LOCUS449931</name>
</gene>
<dbReference type="PANTHER" id="PTHR43584">
    <property type="entry name" value="NUCLEOTIDYL TRANSFERASE"/>
    <property type="match status" value="1"/>
</dbReference>
<organism evidence="4">
    <name type="scientific">marine metagenome</name>
    <dbReference type="NCBI Taxonomy" id="408172"/>
    <lineage>
        <taxon>unclassified sequences</taxon>
        <taxon>metagenomes</taxon>
        <taxon>ecological metagenomes</taxon>
    </lineage>
</organism>
<dbReference type="PANTHER" id="PTHR43584:SF8">
    <property type="entry name" value="N-ACETYLMURAMATE ALPHA-1-PHOSPHATE URIDYLYLTRANSFERASE"/>
    <property type="match status" value="1"/>
</dbReference>
<evidence type="ECO:0000259" key="3">
    <source>
        <dbReference type="Pfam" id="PF12804"/>
    </source>
</evidence>
<dbReference type="Gene3D" id="3.90.550.10">
    <property type="entry name" value="Spore Coat Polysaccharide Biosynthesis Protein SpsA, Chain A"/>
    <property type="match status" value="1"/>
</dbReference>
<dbReference type="EMBL" id="UINC01185399">
    <property type="protein sequence ID" value="SVD97077.1"/>
    <property type="molecule type" value="Genomic_DNA"/>
</dbReference>
<name>A0A382ZNF1_9ZZZZ</name>
<evidence type="ECO:0000256" key="2">
    <source>
        <dbReference type="ARBA" id="ARBA00022695"/>
    </source>
</evidence>
<keyword evidence="2" id="KW-0548">Nucleotidyltransferase</keyword>
<dbReference type="InterPro" id="IPR029044">
    <property type="entry name" value="Nucleotide-diphossugar_trans"/>
</dbReference>
<feature type="domain" description="MobA-like NTP transferase" evidence="3">
    <location>
        <begin position="2"/>
        <end position="50"/>
    </location>
</feature>
<sequence length="55" mass="5701">MVLAAGLGTRMRAASDSLPKPLMPCAGKALIDHMLDLLVVAGSHSVVVNSHYLGD</sequence>
<dbReference type="AlphaFoldDB" id="A0A382ZNF1"/>
<dbReference type="Pfam" id="PF12804">
    <property type="entry name" value="NTP_transf_3"/>
    <property type="match status" value="1"/>
</dbReference>
<keyword evidence="1" id="KW-0808">Transferase</keyword>